<reference evidence="9" key="1">
    <citation type="journal article" date="2013" name="Nature">
        <title>Pan genome of the phytoplankton Emiliania underpins its global distribution.</title>
        <authorList>
            <person name="Read B.A."/>
            <person name="Kegel J."/>
            <person name="Klute M.J."/>
            <person name="Kuo A."/>
            <person name="Lefebvre S.C."/>
            <person name="Maumus F."/>
            <person name="Mayer C."/>
            <person name="Miller J."/>
            <person name="Monier A."/>
            <person name="Salamov A."/>
            <person name="Young J."/>
            <person name="Aguilar M."/>
            <person name="Claverie J.M."/>
            <person name="Frickenhaus S."/>
            <person name="Gonzalez K."/>
            <person name="Herman E.K."/>
            <person name="Lin Y.C."/>
            <person name="Napier J."/>
            <person name="Ogata H."/>
            <person name="Sarno A.F."/>
            <person name="Shmutz J."/>
            <person name="Schroeder D."/>
            <person name="de Vargas C."/>
            <person name="Verret F."/>
            <person name="von Dassow P."/>
            <person name="Valentin K."/>
            <person name="Van de Peer Y."/>
            <person name="Wheeler G."/>
            <person name="Dacks J.B."/>
            <person name="Delwiche C.F."/>
            <person name="Dyhrman S.T."/>
            <person name="Glockner G."/>
            <person name="John U."/>
            <person name="Richards T."/>
            <person name="Worden A.Z."/>
            <person name="Zhang X."/>
            <person name="Grigoriev I.V."/>
            <person name="Allen A.E."/>
            <person name="Bidle K."/>
            <person name="Borodovsky M."/>
            <person name="Bowler C."/>
            <person name="Brownlee C."/>
            <person name="Cock J.M."/>
            <person name="Elias M."/>
            <person name="Gladyshev V.N."/>
            <person name="Groth M."/>
            <person name="Guda C."/>
            <person name="Hadaegh A."/>
            <person name="Iglesias-Rodriguez M.D."/>
            <person name="Jenkins J."/>
            <person name="Jones B.M."/>
            <person name="Lawson T."/>
            <person name="Leese F."/>
            <person name="Lindquist E."/>
            <person name="Lobanov A."/>
            <person name="Lomsadze A."/>
            <person name="Malik S.B."/>
            <person name="Marsh M.E."/>
            <person name="Mackinder L."/>
            <person name="Mock T."/>
            <person name="Mueller-Roeber B."/>
            <person name="Pagarete A."/>
            <person name="Parker M."/>
            <person name="Probert I."/>
            <person name="Quesneville H."/>
            <person name="Raines C."/>
            <person name="Rensing S.A."/>
            <person name="Riano-Pachon D.M."/>
            <person name="Richier S."/>
            <person name="Rokitta S."/>
            <person name="Shiraiwa Y."/>
            <person name="Soanes D.M."/>
            <person name="van der Giezen M."/>
            <person name="Wahlund T.M."/>
            <person name="Williams B."/>
            <person name="Wilson W."/>
            <person name="Wolfe G."/>
            <person name="Wurch L.L."/>
        </authorList>
    </citation>
    <scope>NUCLEOTIDE SEQUENCE</scope>
</reference>
<organism evidence="8 9">
    <name type="scientific">Emiliania huxleyi (strain CCMP1516)</name>
    <dbReference type="NCBI Taxonomy" id="280463"/>
    <lineage>
        <taxon>Eukaryota</taxon>
        <taxon>Haptista</taxon>
        <taxon>Haptophyta</taxon>
        <taxon>Prymnesiophyceae</taxon>
        <taxon>Isochrysidales</taxon>
        <taxon>Noelaerhabdaceae</taxon>
        <taxon>Emiliania</taxon>
    </lineage>
</organism>
<dbReference type="EnsemblProtists" id="EOD21852">
    <property type="protein sequence ID" value="EOD21852"/>
    <property type="gene ID" value="EMIHUDRAFT_255197"/>
</dbReference>
<keyword evidence="2" id="KW-1003">Cell membrane</keyword>
<evidence type="ECO:0000313" key="8">
    <source>
        <dbReference type="EnsemblProtists" id="EOD21852"/>
    </source>
</evidence>
<proteinExistence type="predicted"/>
<dbReference type="PANTHER" id="PTHR12677:SF59">
    <property type="entry name" value="GOLGI APPARATUS MEMBRANE PROTEIN TVP38-RELATED"/>
    <property type="match status" value="1"/>
</dbReference>
<dbReference type="RefSeq" id="XP_005774281.1">
    <property type="nucleotide sequence ID" value="XM_005774224.1"/>
</dbReference>
<comment type="subcellular location">
    <subcellularLocation>
        <location evidence="1">Cell membrane</location>
        <topology evidence="1">Multi-pass membrane protein</topology>
    </subcellularLocation>
</comment>
<dbReference type="PaxDb" id="2903-EOD21852"/>
<dbReference type="InterPro" id="IPR032816">
    <property type="entry name" value="VTT_dom"/>
</dbReference>
<reference evidence="8" key="2">
    <citation type="submission" date="2024-10" db="UniProtKB">
        <authorList>
            <consortium name="EnsemblProtists"/>
        </authorList>
    </citation>
    <scope>IDENTIFICATION</scope>
</reference>
<keyword evidence="5 6" id="KW-0472">Membrane</keyword>
<accession>A0A0D3JEB7</accession>
<evidence type="ECO:0000259" key="7">
    <source>
        <dbReference type="Pfam" id="PF09335"/>
    </source>
</evidence>
<dbReference type="AlphaFoldDB" id="A0A0D3JEB7"/>
<evidence type="ECO:0000256" key="1">
    <source>
        <dbReference type="ARBA" id="ARBA00004651"/>
    </source>
</evidence>
<evidence type="ECO:0000256" key="3">
    <source>
        <dbReference type="ARBA" id="ARBA00022692"/>
    </source>
</evidence>
<dbReference type="GeneID" id="17267399"/>
<dbReference type="GO" id="GO:0005886">
    <property type="term" value="C:plasma membrane"/>
    <property type="evidence" value="ECO:0007669"/>
    <property type="project" value="UniProtKB-SubCell"/>
</dbReference>
<evidence type="ECO:0000256" key="4">
    <source>
        <dbReference type="ARBA" id="ARBA00022989"/>
    </source>
</evidence>
<dbReference type="Pfam" id="PF09335">
    <property type="entry name" value="VTT_dom"/>
    <property type="match status" value="1"/>
</dbReference>
<keyword evidence="3 6" id="KW-0812">Transmembrane</keyword>
<evidence type="ECO:0000313" key="9">
    <source>
        <dbReference type="Proteomes" id="UP000013827"/>
    </source>
</evidence>
<dbReference type="HOGENOM" id="CLU_1819450_0_0_1"/>
<dbReference type="KEGG" id="ehx:EMIHUDRAFT_255197"/>
<evidence type="ECO:0000256" key="2">
    <source>
        <dbReference type="ARBA" id="ARBA00022475"/>
    </source>
</evidence>
<dbReference type="Proteomes" id="UP000013827">
    <property type="component" value="Unassembled WGS sequence"/>
</dbReference>
<feature type="transmembrane region" description="Helical" evidence="6">
    <location>
        <begin position="55"/>
        <end position="77"/>
    </location>
</feature>
<name>A0A0D3JEB7_EMIH1</name>
<dbReference type="InterPro" id="IPR015414">
    <property type="entry name" value="TMEM64"/>
</dbReference>
<sequence>MAGYKPCEGWVAALDRAIAKEGALSIVVLLRLSPAMPLVLASALLAFTQVSLGPYTAGTVVGLLPFSAVYCYAGAAGAEVAADAASGAAGAHEEGPVPRWLILGAGVIATLLATWKVGRVASAALDAATEEREGEGDQVELR</sequence>
<keyword evidence="4 6" id="KW-1133">Transmembrane helix</keyword>
<feature type="domain" description="VTT" evidence="7">
    <location>
        <begin position="10"/>
        <end position="75"/>
    </location>
</feature>
<feature type="transmembrane region" description="Helical" evidence="6">
    <location>
        <begin position="23"/>
        <end position="48"/>
    </location>
</feature>
<dbReference type="PANTHER" id="PTHR12677">
    <property type="entry name" value="GOLGI APPARATUS MEMBRANE PROTEIN TVP38-RELATED"/>
    <property type="match status" value="1"/>
</dbReference>
<keyword evidence="9" id="KW-1185">Reference proteome</keyword>
<evidence type="ECO:0000256" key="5">
    <source>
        <dbReference type="ARBA" id="ARBA00023136"/>
    </source>
</evidence>
<evidence type="ECO:0000256" key="6">
    <source>
        <dbReference type="SAM" id="Phobius"/>
    </source>
</evidence>
<protein>
    <recommendedName>
        <fullName evidence="7">VTT domain-containing protein</fullName>
    </recommendedName>
</protein>
<feature type="transmembrane region" description="Helical" evidence="6">
    <location>
        <begin position="97"/>
        <end position="115"/>
    </location>
</feature>